<evidence type="ECO:0000256" key="1">
    <source>
        <dbReference type="ARBA" id="ARBA00022801"/>
    </source>
</evidence>
<dbReference type="Pfam" id="PF19833">
    <property type="entry name" value="RecG_dom3_C"/>
    <property type="match status" value="1"/>
</dbReference>
<dbReference type="SUPFAM" id="SSF52540">
    <property type="entry name" value="P-loop containing nucleoside triphosphate hydrolases"/>
    <property type="match status" value="1"/>
</dbReference>
<evidence type="ECO:0000313" key="4">
    <source>
        <dbReference type="EMBL" id="OFW32446.1"/>
    </source>
</evidence>
<comment type="caution">
    <text evidence="4">The sequence shown here is derived from an EMBL/GenBank/DDBJ whole genome shotgun (WGS) entry which is preliminary data.</text>
</comment>
<dbReference type="InterPro" id="IPR047112">
    <property type="entry name" value="RecG/Mfd"/>
</dbReference>
<keyword evidence="2" id="KW-0347">Helicase</keyword>
<sequence>MALFARGELDILISTTVIEVGIDIANATVMLIEDAERFGLAQLHQLRGRIGRSGLKSYCILFGEPTTDEGKQRINAIRTIKDGFKLAEADLQIRGEGQLFGTRQSGLPDLRIAKLTRDYEILTDARREAFSVVDNDPALAKPENRMLREEIRTRFAHNLDWLFQA</sequence>
<dbReference type="InterPro" id="IPR027417">
    <property type="entry name" value="P-loop_NTPase"/>
</dbReference>
<dbReference type="GO" id="GO:0006281">
    <property type="term" value="P:DNA repair"/>
    <property type="evidence" value="ECO:0007669"/>
    <property type="project" value="InterPro"/>
</dbReference>
<keyword evidence="2" id="KW-0547">Nucleotide-binding</keyword>
<evidence type="ECO:0000256" key="2">
    <source>
        <dbReference type="ARBA" id="ARBA00022806"/>
    </source>
</evidence>
<dbReference type="EMBL" id="MELI01000095">
    <property type="protein sequence ID" value="OFW32446.1"/>
    <property type="molecule type" value="Genomic_DNA"/>
</dbReference>
<name>A0A1F2UN25_9ACTN</name>
<dbReference type="PROSITE" id="PS51194">
    <property type="entry name" value="HELICASE_CTER"/>
    <property type="match status" value="1"/>
</dbReference>
<keyword evidence="1" id="KW-0378">Hydrolase</keyword>
<dbReference type="Proteomes" id="UP000178086">
    <property type="component" value="Unassembled WGS sequence"/>
</dbReference>
<accession>A0A1F2UN25</accession>
<dbReference type="GO" id="GO:0003678">
    <property type="term" value="F:DNA helicase activity"/>
    <property type="evidence" value="ECO:0007669"/>
    <property type="project" value="TreeGrafter"/>
</dbReference>
<reference evidence="4 5" key="1">
    <citation type="journal article" date="2016" name="Nat. Commun.">
        <title>Thousands of microbial genomes shed light on interconnected biogeochemical processes in an aquifer system.</title>
        <authorList>
            <person name="Anantharaman K."/>
            <person name="Brown C.T."/>
            <person name="Hug L.A."/>
            <person name="Sharon I."/>
            <person name="Castelle C.J."/>
            <person name="Probst A.J."/>
            <person name="Thomas B.C."/>
            <person name="Singh A."/>
            <person name="Wilkins M.J."/>
            <person name="Karaoz U."/>
            <person name="Brodie E.L."/>
            <person name="Williams K.H."/>
            <person name="Hubbard S.S."/>
            <person name="Banfield J.F."/>
        </authorList>
    </citation>
    <scope>NUCLEOTIDE SEQUENCE [LARGE SCALE GENOMIC DNA]</scope>
</reference>
<gene>
    <name evidence="4" type="ORF">A2074_03635</name>
</gene>
<feature type="domain" description="Helicase C-terminal" evidence="3">
    <location>
        <begin position="1"/>
        <end position="92"/>
    </location>
</feature>
<dbReference type="PANTHER" id="PTHR47964:SF1">
    <property type="entry name" value="ATP-DEPENDENT DNA HELICASE HOMOLOG RECG, CHLOROPLASTIC"/>
    <property type="match status" value="1"/>
</dbReference>
<keyword evidence="2" id="KW-0067">ATP-binding</keyword>
<protein>
    <recommendedName>
        <fullName evidence="3">Helicase C-terminal domain-containing protein</fullName>
    </recommendedName>
</protein>
<dbReference type="Gene3D" id="3.40.50.300">
    <property type="entry name" value="P-loop containing nucleotide triphosphate hydrolases"/>
    <property type="match status" value="1"/>
</dbReference>
<proteinExistence type="predicted"/>
<dbReference type="AlphaFoldDB" id="A0A1F2UN25"/>
<organism evidence="4 5">
    <name type="scientific">Candidatus Aquicultor primus</name>
    <dbReference type="NCBI Taxonomy" id="1797195"/>
    <lineage>
        <taxon>Bacteria</taxon>
        <taxon>Bacillati</taxon>
        <taxon>Actinomycetota</taxon>
        <taxon>Candidatus Aquicultoria</taxon>
        <taxon>Candidatus Aquicultorales</taxon>
        <taxon>Candidatus Aquicultoraceae</taxon>
        <taxon>Candidatus Aquicultor</taxon>
    </lineage>
</organism>
<dbReference type="Pfam" id="PF00271">
    <property type="entry name" value="Helicase_C"/>
    <property type="match status" value="1"/>
</dbReference>
<evidence type="ECO:0000259" key="3">
    <source>
        <dbReference type="PROSITE" id="PS51194"/>
    </source>
</evidence>
<dbReference type="InterPro" id="IPR001650">
    <property type="entry name" value="Helicase_C-like"/>
</dbReference>
<dbReference type="PANTHER" id="PTHR47964">
    <property type="entry name" value="ATP-DEPENDENT DNA HELICASE HOMOLOG RECG, CHLOROPLASTIC"/>
    <property type="match status" value="1"/>
</dbReference>
<dbReference type="GO" id="GO:0016787">
    <property type="term" value="F:hydrolase activity"/>
    <property type="evidence" value="ECO:0007669"/>
    <property type="project" value="UniProtKB-KW"/>
</dbReference>
<evidence type="ECO:0000313" key="5">
    <source>
        <dbReference type="Proteomes" id="UP000178086"/>
    </source>
</evidence>
<dbReference type="InterPro" id="IPR045562">
    <property type="entry name" value="RecG_dom3_C"/>
</dbReference>